<dbReference type="PATRIC" id="fig|188932.3.peg.5122"/>
<dbReference type="AlphaFoldDB" id="A0A127VKN8"/>
<dbReference type="EMBL" id="CP014504">
    <property type="protein sequence ID" value="AMQ01761.1"/>
    <property type="molecule type" value="Genomic_DNA"/>
</dbReference>
<protein>
    <submittedName>
        <fullName evidence="1">Glutamine cyclotransferase</fullName>
    </submittedName>
</protein>
<dbReference type="PANTHER" id="PTHR31270:SF1">
    <property type="entry name" value="GLUTAMINYL-PEPTIDE CYCLOTRANSFERASE"/>
    <property type="match status" value="1"/>
</dbReference>
<dbReference type="Proteomes" id="UP000071561">
    <property type="component" value="Chromosome"/>
</dbReference>
<keyword evidence="1" id="KW-0808">Transferase</keyword>
<organism evidence="1 2">
    <name type="scientific">Pedobacter cryoconitis</name>
    <dbReference type="NCBI Taxonomy" id="188932"/>
    <lineage>
        <taxon>Bacteria</taxon>
        <taxon>Pseudomonadati</taxon>
        <taxon>Bacteroidota</taxon>
        <taxon>Sphingobacteriia</taxon>
        <taxon>Sphingobacteriales</taxon>
        <taxon>Sphingobacteriaceae</taxon>
        <taxon>Pedobacter</taxon>
    </lineage>
</organism>
<dbReference type="Gene3D" id="2.130.10.10">
    <property type="entry name" value="YVTN repeat-like/Quinoprotein amine dehydrogenase"/>
    <property type="match status" value="1"/>
</dbReference>
<dbReference type="SUPFAM" id="SSF50969">
    <property type="entry name" value="YVTN repeat-like/Quinoprotein amine dehydrogenase"/>
    <property type="match status" value="1"/>
</dbReference>
<name>A0A127VKN8_9SPHI</name>
<evidence type="ECO:0000313" key="1">
    <source>
        <dbReference type="EMBL" id="AMQ01761.1"/>
    </source>
</evidence>
<reference evidence="1 2" key="1">
    <citation type="submission" date="2016-03" db="EMBL/GenBank/DDBJ databases">
        <title>Complete genome sequence of Pedobacter cryoconitis PAMC 27485.</title>
        <authorList>
            <person name="Lee J."/>
            <person name="Kim O.-S."/>
        </authorList>
    </citation>
    <scope>NUCLEOTIDE SEQUENCE [LARGE SCALE GENOMIC DNA]</scope>
    <source>
        <strain evidence="1 2">PAMC 27485</strain>
    </source>
</reference>
<dbReference type="OrthoDB" id="9783700at2"/>
<dbReference type="Pfam" id="PF05096">
    <property type="entry name" value="Glu_cyclase_2"/>
    <property type="match status" value="1"/>
</dbReference>
<dbReference type="InterPro" id="IPR007788">
    <property type="entry name" value="QCT"/>
</dbReference>
<keyword evidence="2" id="KW-1185">Reference proteome</keyword>
<dbReference type="PROSITE" id="PS51257">
    <property type="entry name" value="PROKAR_LIPOPROTEIN"/>
    <property type="match status" value="1"/>
</dbReference>
<accession>A0A127VKN8</accession>
<dbReference type="RefSeq" id="WP_068406502.1">
    <property type="nucleotide sequence ID" value="NZ_CP014504.1"/>
</dbReference>
<gene>
    <name evidence="1" type="ORF">AY601_4942</name>
</gene>
<dbReference type="InterPro" id="IPR011044">
    <property type="entry name" value="Quino_amine_DH_bsu"/>
</dbReference>
<evidence type="ECO:0000313" key="2">
    <source>
        <dbReference type="Proteomes" id="UP000071561"/>
    </source>
</evidence>
<sequence>MYNKYKVLAFGLAITLASCQNNNKETKAVATAADATSTQVPKNLTYKVAGTLPHDTAAYTEGFELHGGKIYEGTGTYENSYVAVSDTSSGQLEKKFPLKDKSIYGEGISILGNQLFQLTYQNHIAYVYDLKDLTKPTGTFKWPQEGWGMTNDGKNLYVSVGSSIIYKLDPKSFAVVGQIQVTDNLGTVDQLNELEYVDGFLYINQWQTTKILKVDVSSGKVVGTIDCFGLLSNYAPDYTPKSEDSVLNGIAWDKTHQLLYVTGKNWPLIFKLRLD</sequence>
<dbReference type="PANTHER" id="PTHR31270">
    <property type="entry name" value="GLUTAMINYL-PEPTIDE CYCLOTRANSFERASE"/>
    <property type="match status" value="1"/>
</dbReference>
<dbReference type="GO" id="GO:0016603">
    <property type="term" value="F:glutaminyl-peptide cyclotransferase activity"/>
    <property type="evidence" value="ECO:0007669"/>
    <property type="project" value="InterPro"/>
</dbReference>
<proteinExistence type="predicted"/>
<dbReference type="InterPro" id="IPR015943">
    <property type="entry name" value="WD40/YVTN_repeat-like_dom_sf"/>
</dbReference>
<dbReference type="KEGG" id="pcm:AY601_4942"/>